<gene>
    <name evidence="6" type="primary">psuG</name>
    <name evidence="7" type="ORF">SAMN02745199_1638</name>
</gene>
<comment type="subunit">
    <text evidence="6">Homotrimer.</text>
</comment>
<dbReference type="Gene3D" id="3.40.1790.10">
    <property type="entry name" value="Indigoidine synthase domain"/>
    <property type="match status" value="1"/>
</dbReference>
<accession>A0A1M5U5N4</accession>
<comment type="cofactor">
    <cofactor evidence="6">
        <name>Mn(2+)</name>
        <dbReference type="ChEBI" id="CHEBI:29035"/>
    </cofactor>
    <text evidence="6">Binds 1 Mn(2+) ion per subunit.</text>
</comment>
<reference evidence="8" key="1">
    <citation type="submission" date="2016-11" db="EMBL/GenBank/DDBJ databases">
        <authorList>
            <person name="Varghese N."/>
            <person name="Submissions S."/>
        </authorList>
    </citation>
    <scope>NUCLEOTIDE SEQUENCE [LARGE SCALE GENOMIC DNA]</scope>
    <source>
        <strain evidence="8">DSM 15807</strain>
    </source>
</reference>
<feature type="binding site" evidence="6">
    <location>
        <position position="81"/>
    </location>
    <ligand>
        <name>substrate</name>
    </ligand>
</feature>
<dbReference type="GO" id="GO:0046113">
    <property type="term" value="P:nucleobase catabolic process"/>
    <property type="evidence" value="ECO:0007669"/>
    <property type="project" value="UniProtKB-UniRule"/>
</dbReference>
<dbReference type="OrthoDB" id="9805870at2"/>
<evidence type="ECO:0000256" key="5">
    <source>
        <dbReference type="ARBA" id="ARBA00023295"/>
    </source>
</evidence>
<evidence type="ECO:0000256" key="3">
    <source>
        <dbReference type="ARBA" id="ARBA00023211"/>
    </source>
</evidence>
<organism evidence="7 8">
    <name type="scientific">Thermosipho atlanticus DSM 15807</name>
    <dbReference type="NCBI Taxonomy" id="1123380"/>
    <lineage>
        <taxon>Bacteria</taxon>
        <taxon>Thermotogati</taxon>
        <taxon>Thermotogota</taxon>
        <taxon>Thermotogae</taxon>
        <taxon>Thermotogales</taxon>
        <taxon>Fervidobacteriaceae</taxon>
        <taxon>Thermosipho</taxon>
    </lineage>
</organism>
<evidence type="ECO:0000256" key="2">
    <source>
        <dbReference type="ARBA" id="ARBA00022801"/>
    </source>
</evidence>
<dbReference type="STRING" id="1123380.SAMN02745199_1638"/>
<dbReference type="PANTHER" id="PTHR42909">
    <property type="entry name" value="ZGC:136858"/>
    <property type="match status" value="1"/>
</dbReference>
<dbReference type="PANTHER" id="PTHR42909:SF1">
    <property type="entry name" value="CARBOHYDRATE KINASE PFKB DOMAIN-CONTAINING PROTEIN"/>
    <property type="match status" value="1"/>
</dbReference>
<keyword evidence="8" id="KW-1185">Reference proteome</keyword>
<dbReference type="EC" id="4.2.1.70" evidence="6"/>
<evidence type="ECO:0000256" key="1">
    <source>
        <dbReference type="ARBA" id="ARBA00022723"/>
    </source>
</evidence>
<dbReference type="RefSeq" id="WP_073073999.1">
    <property type="nucleotide sequence ID" value="NZ_FQXN01000008.1"/>
</dbReference>
<evidence type="ECO:0000256" key="4">
    <source>
        <dbReference type="ARBA" id="ARBA00023239"/>
    </source>
</evidence>
<feature type="binding site" evidence="6">
    <location>
        <position position="101"/>
    </location>
    <ligand>
        <name>substrate</name>
    </ligand>
</feature>
<keyword evidence="2 6" id="KW-0378">Hydrolase</keyword>
<dbReference type="GO" id="GO:0016798">
    <property type="term" value="F:hydrolase activity, acting on glycosyl bonds"/>
    <property type="evidence" value="ECO:0007669"/>
    <property type="project" value="UniProtKB-KW"/>
</dbReference>
<dbReference type="GO" id="GO:0004730">
    <property type="term" value="F:pseudouridylate synthase activity"/>
    <property type="evidence" value="ECO:0007669"/>
    <property type="project" value="UniProtKB-UniRule"/>
</dbReference>
<feature type="active site" description="Nucleophile" evidence="6">
    <location>
        <position position="151"/>
    </location>
</feature>
<dbReference type="InterPro" id="IPR022830">
    <property type="entry name" value="Indigdn_synthA-like"/>
</dbReference>
<dbReference type="GO" id="GO:0046872">
    <property type="term" value="F:metal ion binding"/>
    <property type="evidence" value="ECO:0007669"/>
    <property type="project" value="UniProtKB-KW"/>
</dbReference>
<dbReference type="Proteomes" id="UP000242592">
    <property type="component" value="Unassembled WGS sequence"/>
</dbReference>
<dbReference type="HAMAP" id="MF_01876">
    <property type="entry name" value="PsiMP_glycosidase"/>
    <property type="match status" value="1"/>
</dbReference>
<keyword evidence="1 6" id="KW-0479">Metal-binding</keyword>
<feature type="active site" description="Proton donor" evidence="6">
    <location>
        <position position="21"/>
    </location>
</feature>
<proteinExistence type="inferred from homology"/>
<dbReference type="AlphaFoldDB" id="A0A1M5U5N4"/>
<dbReference type="Pfam" id="PF04227">
    <property type="entry name" value="Indigoidine_A"/>
    <property type="match status" value="1"/>
</dbReference>
<keyword evidence="4 6" id="KW-0456">Lyase</keyword>
<dbReference type="InterPro" id="IPR007342">
    <property type="entry name" value="PsuG"/>
</dbReference>
<dbReference type="EMBL" id="FQXN01000008">
    <property type="protein sequence ID" value="SHH58342.1"/>
    <property type="molecule type" value="Genomic_DNA"/>
</dbReference>
<feature type="binding site" evidence="6">
    <location>
        <position position="130"/>
    </location>
    <ligand>
        <name>Mn(2+)</name>
        <dbReference type="ChEBI" id="CHEBI:29035"/>
    </ligand>
</feature>
<keyword evidence="5 6" id="KW-0326">Glycosidase</keyword>
<dbReference type="GO" id="GO:0005737">
    <property type="term" value="C:cytoplasm"/>
    <property type="evidence" value="ECO:0007669"/>
    <property type="project" value="TreeGrafter"/>
</dbReference>
<sequence>MIITNEVKKALEEQIPIVALESTVLAHGLPFPQNIEVFEKLENIVRENGCIPATIGVLKGEVKIGLTKDDVKKLIENDPLKIGTRELPYAIAMKKYAATTVSSTAYIASTIGINVFATGGIGGVHRGEWDVSQDIFELSKTNIIVVSAGCKSILDIEKTLEFLESFQILVVGYKTNKFPVFYNGLSKFKIFETNTPLEIANIFKAKNKYNLNSSILVANPVPKEYIIPIDETEKYIKLIEKEMTARHLKGKEVTPYMLKRLVELSNGKTLKSNIALLENNVKLACKIAKLI</sequence>
<protein>
    <recommendedName>
        <fullName evidence="6">Pseudouridine-5'-phosphate glycosidase</fullName>
        <shortName evidence="6">PsiMP glycosidase</shortName>
        <ecNumber evidence="6">4.2.1.70</ecNumber>
    </recommendedName>
</protein>
<feature type="binding site" evidence="6">
    <location>
        <begin position="132"/>
        <end position="134"/>
    </location>
    <ligand>
        <name>substrate</name>
    </ligand>
</feature>
<keyword evidence="3 6" id="KW-0464">Manganese</keyword>
<dbReference type="SUPFAM" id="SSF110581">
    <property type="entry name" value="Indigoidine synthase A-like"/>
    <property type="match status" value="1"/>
</dbReference>
<evidence type="ECO:0000313" key="8">
    <source>
        <dbReference type="Proteomes" id="UP000242592"/>
    </source>
</evidence>
<evidence type="ECO:0000313" key="7">
    <source>
        <dbReference type="EMBL" id="SHH58342.1"/>
    </source>
</evidence>
<comment type="catalytic activity">
    <reaction evidence="6">
        <text>D-ribose 5-phosphate + uracil = psi-UMP + H2O</text>
        <dbReference type="Rhea" id="RHEA:18337"/>
        <dbReference type="ChEBI" id="CHEBI:15377"/>
        <dbReference type="ChEBI" id="CHEBI:17568"/>
        <dbReference type="ChEBI" id="CHEBI:58380"/>
        <dbReference type="ChEBI" id="CHEBI:78346"/>
        <dbReference type="EC" id="4.2.1.70"/>
    </reaction>
</comment>
<comment type="function">
    <text evidence="6">Catalyzes the reversible cleavage of pseudouridine 5'-phosphate (PsiMP) to ribose 5-phosphate and uracil. Functions biologically in the cleavage direction, as part of a pseudouridine degradation pathway.</text>
</comment>
<name>A0A1M5U5N4_9BACT</name>
<evidence type="ECO:0000256" key="6">
    <source>
        <dbReference type="HAMAP-Rule" id="MF_01876"/>
    </source>
</evidence>
<comment type="similarity">
    <text evidence="6">Belongs to the pseudouridine-5'-phosphate glycosidase family.</text>
</comment>